<organism evidence="1 2">
    <name type="scientific">Mucor saturninus</name>
    <dbReference type="NCBI Taxonomy" id="64648"/>
    <lineage>
        <taxon>Eukaryota</taxon>
        <taxon>Fungi</taxon>
        <taxon>Fungi incertae sedis</taxon>
        <taxon>Mucoromycota</taxon>
        <taxon>Mucoromycotina</taxon>
        <taxon>Mucoromycetes</taxon>
        <taxon>Mucorales</taxon>
        <taxon>Mucorineae</taxon>
        <taxon>Mucoraceae</taxon>
        <taxon>Mucor</taxon>
    </lineage>
</organism>
<comment type="caution">
    <text evidence="1">The sequence shown here is derived from an EMBL/GenBank/DDBJ whole genome shotgun (WGS) entry which is preliminary data.</text>
</comment>
<protein>
    <submittedName>
        <fullName evidence="1">Uncharacterized protein</fullName>
    </submittedName>
</protein>
<proteinExistence type="predicted"/>
<dbReference type="EMBL" id="JAEPRD010000040">
    <property type="protein sequence ID" value="KAG2205020.1"/>
    <property type="molecule type" value="Genomic_DNA"/>
</dbReference>
<gene>
    <name evidence="1" type="ORF">INT47_002644</name>
</gene>
<accession>A0A8H7R7F2</accession>
<dbReference type="AlphaFoldDB" id="A0A8H7R7F2"/>
<dbReference type="Proteomes" id="UP000603453">
    <property type="component" value="Unassembled WGS sequence"/>
</dbReference>
<name>A0A8H7R7F2_9FUNG</name>
<feature type="non-terminal residue" evidence="1">
    <location>
        <position position="1"/>
    </location>
</feature>
<keyword evidence="2" id="KW-1185">Reference proteome</keyword>
<evidence type="ECO:0000313" key="1">
    <source>
        <dbReference type="EMBL" id="KAG2205020.1"/>
    </source>
</evidence>
<sequence>MDITDKVLYSKNTTYRANGELHKDSNLKPDFVVYTISFNVKFILVLGEFKNAANYTAIESDRVKLGKQMRTVYNELVIQRVSNPAVCGIICQGDDIMTYIIDLYCPQLYRMIKMSKAKLFRSLEEFYDNIALHTTLKAEVSMVEAMERNHRNSSKPPETWLTFESHRLCRKRKRKT</sequence>
<reference evidence="1" key="1">
    <citation type="submission" date="2020-12" db="EMBL/GenBank/DDBJ databases">
        <title>Metabolic potential, ecology and presence of endohyphal bacteria is reflected in genomic diversity of Mucoromycotina.</title>
        <authorList>
            <person name="Muszewska A."/>
            <person name="Okrasinska A."/>
            <person name="Steczkiewicz K."/>
            <person name="Drgas O."/>
            <person name="Orlowska M."/>
            <person name="Perlinska-Lenart U."/>
            <person name="Aleksandrzak-Piekarczyk T."/>
            <person name="Szatraj K."/>
            <person name="Zielenkiewicz U."/>
            <person name="Pilsyk S."/>
            <person name="Malc E."/>
            <person name="Mieczkowski P."/>
            <person name="Kruszewska J.S."/>
            <person name="Biernat P."/>
            <person name="Pawlowska J."/>
        </authorList>
    </citation>
    <scope>NUCLEOTIDE SEQUENCE</scope>
    <source>
        <strain evidence="1">WA0000017839</strain>
    </source>
</reference>
<evidence type="ECO:0000313" key="2">
    <source>
        <dbReference type="Proteomes" id="UP000603453"/>
    </source>
</evidence>
<dbReference type="OrthoDB" id="2263377at2759"/>